<feature type="transmembrane region" description="Helical" evidence="9">
    <location>
        <begin position="323"/>
        <end position="345"/>
    </location>
</feature>
<evidence type="ECO:0000313" key="12">
    <source>
        <dbReference type="Proteomes" id="UP001501020"/>
    </source>
</evidence>
<feature type="transmembrane region" description="Helical" evidence="9">
    <location>
        <begin position="224"/>
        <end position="242"/>
    </location>
</feature>
<dbReference type="SUPFAM" id="SSF49478">
    <property type="entry name" value="Cna protein B-type domain"/>
    <property type="match status" value="1"/>
</dbReference>
<organism evidence="11 12">
    <name type="scientific">Actinomadura napierensis</name>
    <dbReference type="NCBI Taxonomy" id="267854"/>
    <lineage>
        <taxon>Bacteria</taxon>
        <taxon>Bacillati</taxon>
        <taxon>Actinomycetota</taxon>
        <taxon>Actinomycetes</taxon>
        <taxon>Streptosporangiales</taxon>
        <taxon>Thermomonosporaceae</taxon>
        <taxon>Actinomadura</taxon>
    </lineage>
</organism>
<dbReference type="Gene3D" id="1.20.1720.10">
    <property type="entry name" value="Multidrug resistance protein D"/>
    <property type="match status" value="1"/>
</dbReference>
<feature type="transmembrane region" description="Helical" evidence="9">
    <location>
        <begin position="104"/>
        <end position="123"/>
    </location>
</feature>
<feature type="transmembrane region" description="Helical" evidence="9">
    <location>
        <begin position="291"/>
        <end position="311"/>
    </location>
</feature>
<feature type="transmembrane region" description="Helical" evidence="9">
    <location>
        <begin position="161"/>
        <end position="185"/>
    </location>
</feature>
<feature type="transmembrane region" description="Helical" evidence="9">
    <location>
        <begin position="37"/>
        <end position="61"/>
    </location>
</feature>
<feature type="transmembrane region" description="Helical" evidence="9">
    <location>
        <begin position="383"/>
        <end position="405"/>
    </location>
</feature>
<accession>A0ABN3AI73</accession>
<feature type="region of interest" description="Disordered" evidence="8">
    <location>
        <begin position="1"/>
        <end position="20"/>
    </location>
</feature>
<keyword evidence="6 9" id="KW-0472">Membrane</keyword>
<dbReference type="InterPro" id="IPR011701">
    <property type="entry name" value="MFS"/>
</dbReference>
<evidence type="ECO:0000256" key="3">
    <source>
        <dbReference type="ARBA" id="ARBA00012595"/>
    </source>
</evidence>
<gene>
    <name evidence="11" type="ORF">GCM10009727_94290</name>
</gene>
<dbReference type="EMBL" id="BAAAMR010000191">
    <property type="protein sequence ID" value="GAA2170240.1"/>
    <property type="molecule type" value="Genomic_DNA"/>
</dbReference>
<feature type="transmembrane region" description="Helical" evidence="9">
    <location>
        <begin position="357"/>
        <end position="377"/>
    </location>
</feature>
<keyword evidence="5 9" id="KW-1133">Transmembrane helix</keyword>
<dbReference type="Pfam" id="PF07690">
    <property type="entry name" value="MFS_1"/>
    <property type="match status" value="1"/>
</dbReference>
<feature type="transmembrane region" description="Helical" evidence="9">
    <location>
        <begin position="254"/>
        <end position="271"/>
    </location>
</feature>
<comment type="catalytic activity">
    <reaction evidence="1">
        <text>Endohydrolysis of (1-&gt;4)-alpha-D-glucosidic linkages in polysaccharides containing three or more (1-&gt;4)-alpha-linked D-glucose units.</text>
        <dbReference type="EC" id="3.2.1.1"/>
    </reaction>
</comment>
<proteinExistence type="predicted"/>
<dbReference type="CDD" id="cd17504">
    <property type="entry name" value="MFS_MMR_MDR_like"/>
    <property type="match status" value="1"/>
</dbReference>
<comment type="subcellular location">
    <subcellularLocation>
        <location evidence="2">Cell membrane</location>
        <topology evidence="2">Multi-pass membrane protein</topology>
    </subcellularLocation>
</comment>
<dbReference type="Gene3D" id="1.20.1250.20">
    <property type="entry name" value="MFS general substrate transporter like domains"/>
    <property type="match status" value="1"/>
</dbReference>
<dbReference type="SUPFAM" id="SSF103473">
    <property type="entry name" value="MFS general substrate transporter"/>
    <property type="match status" value="1"/>
</dbReference>
<evidence type="ECO:0000256" key="9">
    <source>
        <dbReference type="SAM" id="Phobius"/>
    </source>
</evidence>
<feature type="transmembrane region" description="Helical" evidence="9">
    <location>
        <begin position="129"/>
        <end position="149"/>
    </location>
</feature>
<feature type="transmembrane region" description="Helical" evidence="9">
    <location>
        <begin position="426"/>
        <end position="444"/>
    </location>
</feature>
<dbReference type="InterPro" id="IPR008969">
    <property type="entry name" value="CarboxyPept-like_regulatory"/>
</dbReference>
<name>A0ABN3AI73_9ACTN</name>
<dbReference type="Proteomes" id="UP001501020">
    <property type="component" value="Unassembled WGS sequence"/>
</dbReference>
<dbReference type="PANTHER" id="PTHR42718">
    <property type="entry name" value="MAJOR FACILITATOR SUPERFAMILY MULTIDRUG TRANSPORTER MFSC"/>
    <property type="match status" value="1"/>
</dbReference>
<sequence>MSQPATAQHPRTAAPTAAAAAGHEPDLGLPAERGSGVLIAVLAFAGIVVAVMQTLLIPVIGQLPQLLHTSLSNATWAMTATLLSGAIATPIMGRLGDLYGKKRMMLVSVGTVVVGSLVAAVSSELLLVVAGRAIQGFAMGAIPLGIGLMRDSLPKERLGSALALMSSSIGVGGALGLPVAAYIAQHFSWHMLFYGAAALGVVSFLLVLFAVPESKVRAHGRYDIVGTIGLTAGLLAVLLPITKGGDWGWTNPRTLGIGAAGIVILVLWGVVELRLRDPLVDLRTTARRQVLLTNLAAITVGVSFYAMSLVLPQLLELPKATGYGLGQSLLVAGLTVAPMGVAMMLVSPLSARVSAAYGAKTSLILGMIVIGGGYGAAQGLMGAVWQVALVSTIVGAGIGLAYSALPTLILGAVDPSESGAANGVNTLMRSIGTSVSSALLGTVLARNTLHFGGAEVPDMTGFRISFLIATIAIAIGVVLALFLPSGRRAARPAHAAASAAPAPAAPAVAATPSEPFPVPSPVAAGPSTAVEGPAVRGRVLRPDGTPLPGATVTLIDATGRQLGVVASADDGGYAIAAPAAGGYVLVGSAHGHQPEAATVTVLDGPANAELVLSGIGGLSGTVRDEAGGPVAGAVAVATDTRGEVVGSEVTGEDGVFALADLAPGGYTLTVSAAGGRPAARPVQVAGGAPTPVEIALPDAPALRGTVRGRGGEALGDAHVSLVDQAGNVVATTRTGPDGGYAFDGLAPEDYTVIASGYPPVAVPLDLSGAGRDDFDVVLSHRRGE</sequence>
<dbReference type="SUPFAM" id="SSF49464">
    <property type="entry name" value="Carboxypeptidase regulatory domain-like"/>
    <property type="match status" value="1"/>
</dbReference>
<dbReference type="InterPro" id="IPR020846">
    <property type="entry name" value="MFS_dom"/>
</dbReference>
<dbReference type="SUPFAM" id="SSF49452">
    <property type="entry name" value="Starch-binding domain-like"/>
    <property type="match status" value="1"/>
</dbReference>
<reference evidence="11 12" key="1">
    <citation type="journal article" date="2019" name="Int. J. Syst. Evol. Microbiol.">
        <title>The Global Catalogue of Microorganisms (GCM) 10K type strain sequencing project: providing services to taxonomists for standard genome sequencing and annotation.</title>
        <authorList>
            <consortium name="The Broad Institute Genomics Platform"/>
            <consortium name="The Broad Institute Genome Sequencing Center for Infectious Disease"/>
            <person name="Wu L."/>
            <person name="Ma J."/>
        </authorList>
    </citation>
    <scope>NUCLEOTIDE SEQUENCE [LARGE SCALE GENOMIC DNA]</scope>
    <source>
        <strain evidence="11 12">JCM 13850</strain>
    </source>
</reference>
<evidence type="ECO:0000256" key="5">
    <source>
        <dbReference type="ARBA" id="ARBA00022989"/>
    </source>
</evidence>
<keyword evidence="12" id="KW-1185">Reference proteome</keyword>
<dbReference type="Gene3D" id="2.60.40.1120">
    <property type="entry name" value="Carboxypeptidase-like, regulatory domain"/>
    <property type="match status" value="2"/>
</dbReference>
<dbReference type="EC" id="3.2.1.1" evidence="3"/>
<evidence type="ECO:0000313" key="11">
    <source>
        <dbReference type="EMBL" id="GAA2170240.1"/>
    </source>
</evidence>
<dbReference type="Pfam" id="PF13620">
    <property type="entry name" value="CarboxypepD_reg"/>
    <property type="match status" value="3"/>
</dbReference>
<dbReference type="PANTHER" id="PTHR42718:SF35">
    <property type="entry name" value="BLL0718 PROTEIN"/>
    <property type="match status" value="1"/>
</dbReference>
<feature type="transmembrane region" description="Helical" evidence="9">
    <location>
        <begin position="464"/>
        <end position="483"/>
    </location>
</feature>
<protein>
    <recommendedName>
        <fullName evidence="3">alpha-amylase</fullName>
        <ecNumber evidence="3">3.2.1.1</ecNumber>
    </recommendedName>
    <alternativeName>
        <fullName evidence="7">1,4-alpha-D-glucan glucanohydrolase</fullName>
    </alternativeName>
</protein>
<dbReference type="InterPro" id="IPR013784">
    <property type="entry name" value="Carb-bd-like_fold"/>
</dbReference>
<feature type="transmembrane region" description="Helical" evidence="9">
    <location>
        <begin position="73"/>
        <end position="92"/>
    </location>
</feature>
<comment type="caution">
    <text evidence="11">The sequence shown here is derived from an EMBL/GenBank/DDBJ whole genome shotgun (WGS) entry which is preliminary data.</text>
</comment>
<dbReference type="Gene3D" id="2.60.40.10">
    <property type="entry name" value="Immunoglobulins"/>
    <property type="match status" value="1"/>
</dbReference>
<evidence type="ECO:0000256" key="7">
    <source>
        <dbReference type="ARBA" id="ARBA00030238"/>
    </source>
</evidence>
<dbReference type="PROSITE" id="PS50850">
    <property type="entry name" value="MFS"/>
    <property type="match status" value="1"/>
</dbReference>
<evidence type="ECO:0000256" key="8">
    <source>
        <dbReference type="SAM" id="MobiDB-lite"/>
    </source>
</evidence>
<feature type="domain" description="Major facilitator superfamily (MFS) profile" evidence="10">
    <location>
        <begin position="38"/>
        <end position="488"/>
    </location>
</feature>
<evidence type="ECO:0000256" key="6">
    <source>
        <dbReference type="ARBA" id="ARBA00023136"/>
    </source>
</evidence>
<feature type="transmembrane region" description="Helical" evidence="9">
    <location>
        <begin position="191"/>
        <end position="212"/>
    </location>
</feature>
<evidence type="ECO:0000256" key="4">
    <source>
        <dbReference type="ARBA" id="ARBA00022692"/>
    </source>
</evidence>
<dbReference type="InterPro" id="IPR013783">
    <property type="entry name" value="Ig-like_fold"/>
</dbReference>
<evidence type="ECO:0000256" key="1">
    <source>
        <dbReference type="ARBA" id="ARBA00000548"/>
    </source>
</evidence>
<dbReference type="InterPro" id="IPR036259">
    <property type="entry name" value="MFS_trans_sf"/>
</dbReference>
<dbReference type="RefSeq" id="WP_344284489.1">
    <property type="nucleotide sequence ID" value="NZ_BAAAMR010000191.1"/>
</dbReference>
<evidence type="ECO:0000256" key="2">
    <source>
        <dbReference type="ARBA" id="ARBA00004651"/>
    </source>
</evidence>
<evidence type="ECO:0000259" key="10">
    <source>
        <dbReference type="PROSITE" id="PS50850"/>
    </source>
</evidence>
<keyword evidence="4 9" id="KW-0812">Transmembrane</keyword>